<proteinExistence type="predicted"/>
<gene>
    <name evidence="4" type="ORF">MFMK1_001453</name>
</gene>
<feature type="domain" description="Rubredoxin-like" evidence="3">
    <location>
        <begin position="1"/>
        <end position="35"/>
    </location>
</feature>
<dbReference type="InterPro" id="IPR048574">
    <property type="entry name" value="RUBY_RBDX"/>
</dbReference>
<dbReference type="Pfam" id="PF21349">
    <property type="entry name" value="RUBY_RBDX"/>
    <property type="match status" value="1"/>
</dbReference>
<dbReference type="InterPro" id="IPR012349">
    <property type="entry name" value="Split_barrel_FMN-bd"/>
</dbReference>
<comment type="cofactor">
    <cofactor evidence="1">
        <name>Fe(3+)</name>
        <dbReference type="ChEBI" id="CHEBI:29034"/>
    </cofactor>
</comment>
<keyword evidence="2" id="KW-0560">Oxidoreductase</keyword>
<dbReference type="GO" id="GO:0010181">
    <property type="term" value="F:FMN binding"/>
    <property type="evidence" value="ECO:0007669"/>
    <property type="project" value="InterPro"/>
</dbReference>
<organism evidence="4 5">
    <name type="scientific">Metallumcola ferriviriculae</name>
    <dbReference type="NCBI Taxonomy" id="3039180"/>
    <lineage>
        <taxon>Bacteria</taxon>
        <taxon>Bacillati</taxon>
        <taxon>Bacillota</taxon>
        <taxon>Clostridia</taxon>
        <taxon>Neomoorellales</taxon>
        <taxon>Desulfitibacteraceae</taxon>
        <taxon>Metallumcola</taxon>
    </lineage>
</organism>
<dbReference type="Pfam" id="PF01613">
    <property type="entry name" value="Flavin_Reduct"/>
    <property type="match status" value="1"/>
</dbReference>
<dbReference type="Gene3D" id="2.20.28.10">
    <property type="match status" value="1"/>
</dbReference>
<dbReference type="GO" id="GO:0042602">
    <property type="term" value="F:riboflavin reductase (NADPH) activity"/>
    <property type="evidence" value="ECO:0007669"/>
    <property type="project" value="TreeGrafter"/>
</dbReference>
<sequence>MKKWRCTVCNYIHEGETPPDVCPVCGVGPEMFEEVKVETEQELMTAEEKTNAKPAIRKFTYGLFVISSKKGDKVNAQAANTAFQITNDPAKIAIGINKNNLTWEYINESGIFAVNILGQNQIDTVKHFGFQSGKKVDKFSDVSYTTEKTGAPLLTECTAWVECQVEHQIDVGTHTIFVGQVVNGANLGDAEPLTYAYYHQNK</sequence>
<dbReference type="InterPro" id="IPR050268">
    <property type="entry name" value="NADH-dep_flavin_reductase"/>
</dbReference>
<evidence type="ECO:0000256" key="1">
    <source>
        <dbReference type="ARBA" id="ARBA00001965"/>
    </source>
</evidence>
<dbReference type="EMBL" id="CP121694">
    <property type="protein sequence ID" value="WRO21643.1"/>
    <property type="molecule type" value="Genomic_DNA"/>
</dbReference>
<keyword evidence="5" id="KW-1185">Reference proteome</keyword>
<evidence type="ECO:0000313" key="5">
    <source>
        <dbReference type="Proteomes" id="UP001329915"/>
    </source>
</evidence>
<dbReference type="InterPro" id="IPR024934">
    <property type="entry name" value="Rubredoxin-like_dom"/>
</dbReference>
<dbReference type="KEGG" id="dbc:MFMK1_001453"/>
<reference evidence="4 5" key="1">
    <citation type="submission" date="2023-04" db="EMBL/GenBank/DDBJ databases">
        <authorList>
            <person name="Hsu D."/>
        </authorList>
    </citation>
    <scope>NUCLEOTIDE SEQUENCE [LARGE SCALE GENOMIC DNA]</scope>
    <source>
        <strain evidence="4 5">MK1</strain>
    </source>
</reference>
<dbReference type="GO" id="GO:0005506">
    <property type="term" value="F:iron ion binding"/>
    <property type="evidence" value="ECO:0007669"/>
    <property type="project" value="InterPro"/>
</dbReference>
<dbReference type="SUPFAM" id="SSF50475">
    <property type="entry name" value="FMN-binding split barrel"/>
    <property type="match status" value="1"/>
</dbReference>
<evidence type="ECO:0000259" key="3">
    <source>
        <dbReference type="PROSITE" id="PS50903"/>
    </source>
</evidence>
<dbReference type="PANTHER" id="PTHR30466:SF1">
    <property type="entry name" value="FMN REDUCTASE (NADH) RUTF"/>
    <property type="match status" value="1"/>
</dbReference>
<name>A0AAU0UR35_9FIRM</name>
<dbReference type="RefSeq" id="WP_366924475.1">
    <property type="nucleotide sequence ID" value="NZ_CP121694.1"/>
</dbReference>
<evidence type="ECO:0000256" key="2">
    <source>
        <dbReference type="ARBA" id="ARBA00023002"/>
    </source>
</evidence>
<protein>
    <submittedName>
        <fullName evidence="4">Flavin reductase</fullName>
    </submittedName>
</protein>
<dbReference type="SUPFAM" id="SSF57802">
    <property type="entry name" value="Rubredoxin-like"/>
    <property type="match status" value="1"/>
</dbReference>
<dbReference type="Proteomes" id="UP001329915">
    <property type="component" value="Chromosome"/>
</dbReference>
<dbReference type="PANTHER" id="PTHR30466">
    <property type="entry name" value="FLAVIN REDUCTASE"/>
    <property type="match status" value="1"/>
</dbReference>
<dbReference type="CDD" id="cd00729">
    <property type="entry name" value="rubredoxin_SM"/>
    <property type="match status" value="1"/>
</dbReference>
<evidence type="ECO:0000313" key="4">
    <source>
        <dbReference type="EMBL" id="WRO21643.1"/>
    </source>
</evidence>
<dbReference type="AlphaFoldDB" id="A0AAU0UR35"/>
<dbReference type="Gene3D" id="2.30.110.10">
    <property type="entry name" value="Electron Transport, Fmn-binding Protein, Chain A"/>
    <property type="match status" value="1"/>
</dbReference>
<dbReference type="SMART" id="SM00903">
    <property type="entry name" value="Flavin_Reduct"/>
    <property type="match status" value="1"/>
</dbReference>
<accession>A0AAU0UR35</accession>
<dbReference type="PROSITE" id="PS50903">
    <property type="entry name" value="RUBREDOXIN_LIKE"/>
    <property type="match status" value="1"/>
</dbReference>
<dbReference type="InterPro" id="IPR002563">
    <property type="entry name" value="Flavin_Rdtase-like_dom"/>
</dbReference>